<dbReference type="EMBL" id="VBOZ01000025">
    <property type="protein sequence ID" value="TMQ64230.1"/>
    <property type="molecule type" value="Genomic_DNA"/>
</dbReference>
<accession>A0A538TKT5</accession>
<keyword evidence="1" id="KW-0808">Transferase</keyword>
<reference evidence="1 2" key="1">
    <citation type="journal article" date="2019" name="Nat. Microbiol.">
        <title>Mediterranean grassland soil C-N compound turnover is dependent on rainfall and depth, and is mediated by genomically divergent microorganisms.</title>
        <authorList>
            <person name="Diamond S."/>
            <person name="Andeer P.F."/>
            <person name="Li Z."/>
            <person name="Crits-Christoph A."/>
            <person name="Burstein D."/>
            <person name="Anantharaman K."/>
            <person name="Lane K.R."/>
            <person name="Thomas B.C."/>
            <person name="Pan C."/>
            <person name="Northen T.R."/>
            <person name="Banfield J.F."/>
        </authorList>
    </citation>
    <scope>NUCLEOTIDE SEQUENCE [LARGE SCALE GENOMIC DNA]</scope>
    <source>
        <strain evidence="1">WS_9</strain>
    </source>
</reference>
<proteinExistence type="predicted"/>
<protein>
    <submittedName>
        <fullName evidence="1">Class I SAM-dependent methyltransferase</fullName>
    </submittedName>
</protein>
<organism evidence="1 2">
    <name type="scientific">Eiseniibacteriota bacterium</name>
    <dbReference type="NCBI Taxonomy" id="2212470"/>
    <lineage>
        <taxon>Bacteria</taxon>
        <taxon>Candidatus Eiseniibacteriota</taxon>
    </lineage>
</organism>
<keyword evidence="1" id="KW-0489">Methyltransferase</keyword>
<dbReference type="CDD" id="cd02440">
    <property type="entry name" value="AdoMet_MTases"/>
    <property type="match status" value="1"/>
</dbReference>
<evidence type="ECO:0000313" key="2">
    <source>
        <dbReference type="Proteomes" id="UP000317691"/>
    </source>
</evidence>
<name>A0A538TKT5_UNCEI</name>
<dbReference type="InterPro" id="IPR029063">
    <property type="entry name" value="SAM-dependent_MTases_sf"/>
</dbReference>
<dbReference type="Pfam" id="PF13489">
    <property type="entry name" value="Methyltransf_23"/>
    <property type="match status" value="1"/>
</dbReference>
<comment type="caution">
    <text evidence="1">The sequence shown here is derived from an EMBL/GenBank/DDBJ whole genome shotgun (WGS) entry which is preliminary data.</text>
</comment>
<sequence>MVCIVGDGLYHAFQRFARRFHSVQRPERPAPCPTMSEGPARRDFSLEELWNVTRETGDGSFFTNDSRDYELRYSERHYRRLQEIFRLVAMACPTQGDLLDIGTTQFTFLLKKLTPHRIFTIDYTSGFRQRCADHDIGFETHDITSPALPFGGQRFDVIVFTEVFEHLLANPVRIFSKLKSMLTDGGSLVFGTPNLASLQKRILLLLNRPILDWPTWEVGDEDIHGHGHNRIYVLRELTAFMERAGLLVTSSAYSLSMDFTEPEAGMALNAAKLLLLGPKLVVPSFRWGIHMVARNARH</sequence>
<dbReference type="GO" id="GO:0008168">
    <property type="term" value="F:methyltransferase activity"/>
    <property type="evidence" value="ECO:0007669"/>
    <property type="project" value="UniProtKB-KW"/>
</dbReference>
<dbReference type="Gene3D" id="3.40.50.150">
    <property type="entry name" value="Vaccinia Virus protein VP39"/>
    <property type="match status" value="1"/>
</dbReference>
<dbReference type="PANTHER" id="PTHR43861">
    <property type="entry name" value="TRANS-ACONITATE 2-METHYLTRANSFERASE-RELATED"/>
    <property type="match status" value="1"/>
</dbReference>
<dbReference type="AlphaFoldDB" id="A0A538TKT5"/>
<evidence type="ECO:0000313" key="1">
    <source>
        <dbReference type="EMBL" id="TMQ64230.1"/>
    </source>
</evidence>
<dbReference type="Proteomes" id="UP000317691">
    <property type="component" value="Unassembled WGS sequence"/>
</dbReference>
<gene>
    <name evidence="1" type="ORF">E6K79_08085</name>
</gene>
<dbReference type="SUPFAM" id="SSF53335">
    <property type="entry name" value="S-adenosyl-L-methionine-dependent methyltransferases"/>
    <property type="match status" value="1"/>
</dbReference>
<dbReference type="GO" id="GO:0032259">
    <property type="term" value="P:methylation"/>
    <property type="evidence" value="ECO:0007669"/>
    <property type="project" value="UniProtKB-KW"/>
</dbReference>